<evidence type="ECO:0000313" key="2">
    <source>
        <dbReference type="Proteomes" id="UP000591131"/>
    </source>
</evidence>
<protein>
    <submittedName>
        <fullName evidence="1">Uncharacterized protein</fullName>
    </submittedName>
</protein>
<feature type="non-terminal residue" evidence="1">
    <location>
        <position position="1"/>
    </location>
</feature>
<name>A0A7J6KJE3_PERCH</name>
<feature type="non-terminal residue" evidence="1">
    <location>
        <position position="149"/>
    </location>
</feature>
<comment type="caution">
    <text evidence="1">The sequence shown here is derived from an EMBL/GenBank/DDBJ whole genome shotgun (WGS) entry which is preliminary data.</text>
</comment>
<gene>
    <name evidence="1" type="ORF">FOL47_004648</name>
</gene>
<dbReference type="OrthoDB" id="10333079at2759"/>
<dbReference type="Proteomes" id="UP000591131">
    <property type="component" value="Unassembled WGS sequence"/>
</dbReference>
<sequence>VLGRIFHSEESFAQASIECPLGTITATLIEMGVCFQREFLDPMRSDSHRAHLEEGCYKDNWERFLSLIARFRSTHASIRVFMGEGLPSAKSGKKISRPDLRRRLGSEGKEWLFISRELTHSQALTGEDADVLFPECPIGYTAVSAAKIL</sequence>
<reference evidence="1 2" key="1">
    <citation type="submission" date="2020-04" db="EMBL/GenBank/DDBJ databases">
        <title>Perkinsus chesapeaki whole genome sequence.</title>
        <authorList>
            <person name="Bogema D.R."/>
        </authorList>
    </citation>
    <scope>NUCLEOTIDE SEQUENCE [LARGE SCALE GENOMIC DNA]</scope>
    <source>
        <strain evidence="1">ATCC PRA-425</strain>
    </source>
</reference>
<proteinExistence type="predicted"/>
<evidence type="ECO:0000313" key="1">
    <source>
        <dbReference type="EMBL" id="KAF4647403.1"/>
    </source>
</evidence>
<dbReference type="EMBL" id="JAAPAO010002638">
    <property type="protein sequence ID" value="KAF4647403.1"/>
    <property type="molecule type" value="Genomic_DNA"/>
</dbReference>
<accession>A0A7J6KJE3</accession>
<organism evidence="1 2">
    <name type="scientific">Perkinsus chesapeaki</name>
    <name type="common">Clam parasite</name>
    <name type="synonym">Perkinsus andrewsi</name>
    <dbReference type="NCBI Taxonomy" id="330153"/>
    <lineage>
        <taxon>Eukaryota</taxon>
        <taxon>Sar</taxon>
        <taxon>Alveolata</taxon>
        <taxon>Perkinsozoa</taxon>
        <taxon>Perkinsea</taxon>
        <taxon>Perkinsida</taxon>
        <taxon>Perkinsidae</taxon>
        <taxon>Perkinsus</taxon>
    </lineage>
</organism>
<dbReference type="AlphaFoldDB" id="A0A7J6KJE3"/>
<keyword evidence="2" id="KW-1185">Reference proteome</keyword>